<gene>
    <name evidence="2" type="ORF">PCOR1329_LOCUS85183</name>
</gene>
<feature type="non-terminal residue" evidence="2">
    <location>
        <position position="291"/>
    </location>
</feature>
<feature type="transmembrane region" description="Helical" evidence="1">
    <location>
        <begin position="80"/>
        <end position="103"/>
    </location>
</feature>
<evidence type="ECO:0000313" key="3">
    <source>
        <dbReference type="Proteomes" id="UP001189429"/>
    </source>
</evidence>
<comment type="caution">
    <text evidence="2">The sequence shown here is derived from an EMBL/GenBank/DDBJ whole genome shotgun (WGS) entry which is preliminary data.</text>
</comment>
<feature type="non-terminal residue" evidence="2">
    <location>
        <position position="1"/>
    </location>
</feature>
<organism evidence="2 3">
    <name type="scientific">Prorocentrum cordatum</name>
    <dbReference type="NCBI Taxonomy" id="2364126"/>
    <lineage>
        <taxon>Eukaryota</taxon>
        <taxon>Sar</taxon>
        <taxon>Alveolata</taxon>
        <taxon>Dinophyceae</taxon>
        <taxon>Prorocentrales</taxon>
        <taxon>Prorocentraceae</taxon>
        <taxon>Prorocentrum</taxon>
    </lineage>
</organism>
<sequence>APARHVISLADLLDGNSATDGGKKDEDKPARPVFIPPPPGLRTSLSSKAPAFVPIRKDQAADTFEKAAQGAKLPVVRDVVVVRLHTVAAVVAGLSVVAVAGLVAVVAVVALGLLAAVAAPVVAVLVDACVHHGHVARADWQKHKEAFTMAALARLALAGAALAAAVPRALANSVYVAERCQGGFCANPKFPVLDFDKEQGTCVCRAHPCWSNEGVEHKCEAGRDGLAARGEGPLRGGAVLVRRVPRPRLGRAGNNDVVISIFQYSHLSGWQVHLPAEPVFLGRERREARMR</sequence>
<evidence type="ECO:0000313" key="2">
    <source>
        <dbReference type="EMBL" id="CAK0911256.1"/>
    </source>
</evidence>
<name>A0ABN9YHS0_9DINO</name>
<evidence type="ECO:0000256" key="1">
    <source>
        <dbReference type="SAM" id="Phobius"/>
    </source>
</evidence>
<dbReference type="Proteomes" id="UP001189429">
    <property type="component" value="Unassembled WGS sequence"/>
</dbReference>
<protein>
    <submittedName>
        <fullName evidence="2">Uncharacterized protein</fullName>
    </submittedName>
</protein>
<reference evidence="2" key="1">
    <citation type="submission" date="2023-10" db="EMBL/GenBank/DDBJ databases">
        <authorList>
            <person name="Chen Y."/>
            <person name="Shah S."/>
            <person name="Dougan E. K."/>
            <person name="Thang M."/>
            <person name="Chan C."/>
        </authorList>
    </citation>
    <scope>NUCLEOTIDE SEQUENCE [LARGE SCALE GENOMIC DNA]</scope>
</reference>
<dbReference type="EMBL" id="CAUYUJ010022547">
    <property type="protein sequence ID" value="CAK0911256.1"/>
    <property type="molecule type" value="Genomic_DNA"/>
</dbReference>
<proteinExistence type="predicted"/>
<accession>A0ABN9YHS0</accession>
<feature type="transmembrane region" description="Helical" evidence="1">
    <location>
        <begin position="109"/>
        <end position="130"/>
    </location>
</feature>
<keyword evidence="1" id="KW-0812">Transmembrane</keyword>
<keyword evidence="3" id="KW-1185">Reference proteome</keyword>
<keyword evidence="1" id="KW-1133">Transmembrane helix</keyword>
<keyword evidence="1" id="KW-0472">Membrane</keyword>